<dbReference type="InterPro" id="IPR052702">
    <property type="entry name" value="MscS-like_channel"/>
</dbReference>
<feature type="chain" id="PRO_5047374452" evidence="10">
    <location>
        <begin position="30"/>
        <end position="866"/>
    </location>
</feature>
<gene>
    <name evidence="13" type="ORF">Q4481_05165</name>
</gene>
<organism evidence="13 14">
    <name type="scientific">Rhizobium alvei</name>
    <dbReference type="NCBI Taxonomy" id="1132659"/>
    <lineage>
        <taxon>Bacteria</taxon>
        <taxon>Pseudomonadati</taxon>
        <taxon>Pseudomonadota</taxon>
        <taxon>Alphaproteobacteria</taxon>
        <taxon>Hyphomicrobiales</taxon>
        <taxon>Rhizobiaceae</taxon>
        <taxon>Rhizobium/Agrobacterium group</taxon>
        <taxon>Rhizobium</taxon>
    </lineage>
</organism>
<evidence type="ECO:0000259" key="11">
    <source>
        <dbReference type="Pfam" id="PF00924"/>
    </source>
</evidence>
<dbReference type="SUPFAM" id="SSF82861">
    <property type="entry name" value="Mechanosensitive channel protein MscS (YggB), transmembrane region"/>
    <property type="match status" value="1"/>
</dbReference>
<dbReference type="PANTHER" id="PTHR30347:SF1">
    <property type="entry name" value="MECHANOSENSITIVE CHANNEL MSCK"/>
    <property type="match status" value="1"/>
</dbReference>
<evidence type="ECO:0000256" key="5">
    <source>
        <dbReference type="ARBA" id="ARBA00022989"/>
    </source>
</evidence>
<keyword evidence="14" id="KW-1185">Reference proteome</keyword>
<evidence type="ECO:0000256" key="7">
    <source>
        <dbReference type="SAM" id="Coils"/>
    </source>
</evidence>
<dbReference type="EMBL" id="JAUOZU010000005">
    <property type="protein sequence ID" value="MDO6963337.1"/>
    <property type="molecule type" value="Genomic_DNA"/>
</dbReference>
<evidence type="ECO:0000256" key="6">
    <source>
        <dbReference type="ARBA" id="ARBA00023136"/>
    </source>
</evidence>
<comment type="caution">
    <text evidence="13">The sequence shown here is derived from an EMBL/GenBank/DDBJ whole genome shotgun (WGS) entry which is preliminary data.</text>
</comment>
<evidence type="ECO:0000313" key="14">
    <source>
        <dbReference type="Proteomes" id="UP001174932"/>
    </source>
</evidence>
<feature type="transmembrane region" description="Helical" evidence="9">
    <location>
        <begin position="415"/>
        <end position="437"/>
    </location>
</feature>
<dbReference type="PROSITE" id="PS01246">
    <property type="entry name" value="UPF0003"/>
    <property type="match status" value="1"/>
</dbReference>
<sequence length="866" mass="94312">MTAIASLSRFFAHLFLVAALFATAPAASGQETLTAPAVEDNSRNAIIAAVEKLQEEVKAILAQAANTLTELEKKVQEAAEADNTLAELKLKVESVNSDILSAMADLEKRYNLVSKRLEELGAAAPEGQEEDPGVAADRKRLQGEKAQMNTILADADVVKGEAGRIATEISDRRRQLFAEMLFRQTPITPDVVTNAWTAAQTETSELLMKSKSALEFMWNFKRGALAIAIVLSLLAALVFVMPVQMLFGPYVRRGSEIPNPTYLKRLSLAFLSTLVPAAAVTAFIFTSMVIIVYQSVVRIDLIQIVVSFLWMLAGVYFVYKLARAIFAPTKPQWRLVTVSDRGARLLVWYAVVLALINGMSYVFGATNQALDAPVVLTVAKGFVSTILIGFVLILLSFVRPMQAKELGEGDGSWPAVIRVGLVLTGLGLIVTALAGYIGLAQFVATQIIVTGAIAVTMYIGFLSGHALSSKDAFAETALGKFLARRYGLSAVRLDQIGLVSGLLTYLAVIFFGLPLILLEWGFRFSDIWSIFVQMFTEIRIGSISISLVGIFAGILMFLVGLVATRWLQRWLDGNVLARSEVDSGVRNSVNTAFGYLGVALAGVLGISAAGIDLSNLALVAGALSLGIGFGMQTIVSNFVSGLILLAERPFKVGDWVVTGTVEGFVRRISVRATEIETFQNQSIIVPNAQLINASVGNWTHRNKLGRVEIPIGVSYDSDPRHVMDILLEIANAHPRVMTAPEPSVAFLRFGDSSLDFELRFYIADILAGLGIRNDIRIAIFERFKAEGISIPFLQRDLNVHFTDGAPALRQALEEQGISLAHGKMKEQRDQRRKAMETSVRDMDALDDDQHSHAREPDEADDDDNRG</sequence>
<protein>
    <submittedName>
        <fullName evidence="13">Mechanosensitive ion channel</fullName>
    </submittedName>
</protein>
<dbReference type="InterPro" id="IPR049278">
    <property type="entry name" value="MS_channel_C"/>
</dbReference>
<dbReference type="Pfam" id="PF00924">
    <property type="entry name" value="MS_channel_2nd"/>
    <property type="match status" value="1"/>
</dbReference>
<feature type="compositionally biased region" description="Basic and acidic residues" evidence="8">
    <location>
        <begin position="823"/>
        <end position="856"/>
    </location>
</feature>
<feature type="transmembrane region" description="Helical" evidence="9">
    <location>
        <begin position="268"/>
        <end position="295"/>
    </location>
</feature>
<evidence type="ECO:0000259" key="12">
    <source>
        <dbReference type="Pfam" id="PF21082"/>
    </source>
</evidence>
<evidence type="ECO:0000256" key="3">
    <source>
        <dbReference type="ARBA" id="ARBA00022475"/>
    </source>
</evidence>
<evidence type="ECO:0000256" key="9">
    <source>
        <dbReference type="SAM" id="Phobius"/>
    </source>
</evidence>
<feature type="domain" description="Mechanosensitive ion channel MscS C-terminal" evidence="12">
    <location>
        <begin position="707"/>
        <end position="790"/>
    </location>
</feature>
<comment type="subcellular location">
    <subcellularLocation>
        <location evidence="1">Cell membrane</location>
        <topology evidence="1">Multi-pass membrane protein</topology>
    </subcellularLocation>
</comment>
<dbReference type="InterPro" id="IPR010920">
    <property type="entry name" value="LSM_dom_sf"/>
</dbReference>
<reference evidence="13" key="2">
    <citation type="submission" date="2023-07" db="EMBL/GenBank/DDBJ databases">
        <authorList>
            <person name="Shen H."/>
        </authorList>
    </citation>
    <scope>NUCLEOTIDE SEQUENCE</scope>
    <source>
        <strain evidence="13">TNR-22</strain>
    </source>
</reference>
<feature type="coiled-coil region" evidence="7">
    <location>
        <begin position="43"/>
        <end position="123"/>
    </location>
</feature>
<evidence type="ECO:0000256" key="4">
    <source>
        <dbReference type="ARBA" id="ARBA00022692"/>
    </source>
</evidence>
<feature type="transmembrane region" description="Helical" evidence="9">
    <location>
        <begin position="375"/>
        <end position="395"/>
    </location>
</feature>
<evidence type="ECO:0000256" key="8">
    <source>
        <dbReference type="SAM" id="MobiDB-lite"/>
    </source>
</evidence>
<feature type="transmembrane region" description="Helical" evidence="9">
    <location>
        <begin position="443"/>
        <end position="461"/>
    </location>
</feature>
<proteinExistence type="inferred from homology"/>
<keyword evidence="7" id="KW-0175">Coiled coil</keyword>
<feature type="region of interest" description="Disordered" evidence="8">
    <location>
        <begin position="819"/>
        <end position="866"/>
    </location>
</feature>
<feature type="transmembrane region" description="Helical" evidence="9">
    <location>
        <begin position="224"/>
        <end position="247"/>
    </location>
</feature>
<feature type="transmembrane region" description="Helical" evidence="9">
    <location>
        <begin position="592"/>
        <end position="611"/>
    </location>
</feature>
<dbReference type="Gene3D" id="3.30.70.100">
    <property type="match status" value="1"/>
</dbReference>
<keyword evidence="6 9" id="KW-0472">Membrane</keyword>
<dbReference type="InterPro" id="IPR011014">
    <property type="entry name" value="MscS_channel_TM-2"/>
</dbReference>
<evidence type="ECO:0000256" key="1">
    <source>
        <dbReference type="ARBA" id="ARBA00004651"/>
    </source>
</evidence>
<feature type="transmembrane region" description="Helical" evidence="9">
    <location>
        <begin position="538"/>
        <end position="563"/>
    </location>
</feature>
<feature type="transmembrane region" description="Helical" evidence="9">
    <location>
        <begin position="496"/>
        <end position="518"/>
    </location>
</feature>
<name>A0ABT8YIS3_9HYPH</name>
<reference evidence="13" key="1">
    <citation type="journal article" date="2015" name="Int. J. Syst. Evol. Microbiol.">
        <title>Rhizobium alvei sp. nov., isolated from a freshwater river.</title>
        <authorList>
            <person name="Sheu S.Y."/>
            <person name="Huang H.W."/>
            <person name="Young C.C."/>
            <person name="Chen W.M."/>
        </authorList>
    </citation>
    <scope>NUCLEOTIDE SEQUENCE</scope>
    <source>
        <strain evidence="13">TNR-22</strain>
    </source>
</reference>
<feature type="compositionally biased region" description="Acidic residues" evidence="8">
    <location>
        <begin position="857"/>
        <end position="866"/>
    </location>
</feature>
<dbReference type="Pfam" id="PF21082">
    <property type="entry name" value="MS_channel_3rd"/>
    <property type="match status" value="1"/>
</dbReference>
<feature type="transmembrane region" description="Helical" evidence="9">
    <location>
        <begin position="617"/>
        <end position="645"/>
    </location>
</feature>
<dbReference type="Gene3D" id="1.10.287.1260">
    <property type="match status" value="1"/>
</dbReference>
<keyword evidence="4 9" id="KW-0812">Transmembrane</keyword>
<dbReference type="Proteomes" id="UP001174932">
    <property type="component" value="Unassembled WGS sequence"/>
</dbReference>
<feature type="transmembrane region" description="Helical" evidence="9">
    <location>
        <begin position="301"/>
        <end position="322"/>
    </location>
</feature>
<keyword evidence="3" id="KW-1003">Cell membrane</keyword>
<dbReference type="Gene3D" id="2.30.30.60">
    <property type="match status" value="1"/>
</dbReference>
<dbReference type="InterPro" id="IPR006686">
    <property type="entry name" value="MscS_channel_CS"/>
</dbReference>
<dbReference type="PANTHER" id="PTHR30347">
    <property type="entry name" value="POTASSIUM CHANNEL RELATED"/>
    <property type="match status" value="1"/>
</dbReference>
<dbReference type="InterPro" id="IPR006685">
    <property type="entry name" value="MscS_channel_2nd"/>
</dbReference>
<evidence type="ECO:0000256" key="10">
    <source>
        <dbReference type="SAM" id="SignalP"/>
    </source>
</evidence>
<dbReference type="RefSeq" id="WP_304375251.1">
    <property type="nucleotide sequence ID" value="NZ_JAUOZU010000005.1"/>
</dbReference>
<dbReference type="SUPFAM" id="SSF82689">
    <property type="entry name" value="Mechanosensitive channel protein MscS (YggB), C-terminal domain"/>
    <property type="match status" value="1"/>
</dbReference>
<feature type="domain" description="Mechanosensitive ion channel MscS" evidence="11">
    <location>
        <begin position="633"/>
        <end position="700"/>
    </location>
</feature>
<comment type="similarity">
    <text evidence="2">Belongs to the MscS (TC 1.A.23) family.</text>
</comment>
<feature type="signal peptide" evidence="10">
    <location>
        <begin position="1"/>
        <end position="29"/>
    </location>
</feature>
<keyword evidence="10" id="KW-0732">Signal</keyword>
<keyword evidence="5 9" id="KW-1133">Transmembrane helix</keyword>
<accession>A0ABT8YIS3</accession>
<evidence type="ECO:0000256" key="2">
    <source>
        <dbReference type="ARBA" id="ARBA00008017"/>
    </source>
</evidence>
<dbReference type="InterPro" id="IPR011066">
    <property type="entry name" value="MscS_channel_C_sf"/>
</dbReference>
<dbReference type="SUPFAM" id="SSF50182">
    <property type="entry name" value="Sm-like ribonucleoproteins"/>
    <property type="match status" value="1"/>
</dbReference>
<dbReference type="InterPro" id="IPR023408">
    <property type="entry name" value="MscS_beta-dom_sf"/>
</dbReference>
<feature type="transmembrane region" description="Helical" evidence="9">
    <location>
        <begin position="343"/>
        <end position="363"/>
    </location>
</feature>
<evidence type="ECO:0000313" key="13">
    <source>
        <dbReference type="EMBL" id="MDO6963337.1"/>
    </source>
</evidence>